<dbReference type="OrthoDB" id="10007905at2"/>
<dbReference type="AlphaFoldDB" id="A0A164K6P0"/>
<accession>A0A164K6P0</accession>
<organism evidence="1 2">
    <name type="scientific">Nocardia terpenica</name>
    <dbReference type="NCBI Taxonomy" id="455432"/>
    <lineage>
        <taxon>Bacteria</taxon>
        <taxon>Bacillati</taxon>
        <taxon>Actinomycetota</taxon>
        <taxon>Actinomycetes</taxon>
        <taxon>Mycobacteriales</taxon>
        <taxon>Nocardiaceae</taxon>
        <taxon>Nocardia</taxon>
    </lineage>
</organism>
<evidence type="ECO:0000313" key="2">
    <source>
        <dbReference type="Proteomes" id="UP000076512"/>
    </source>
</evidence>
<name>A0A164K6P0_9NOCA</name>
<reference evidence="1 2" key="1">
    <citation type="submission" date="2016-04" db="EMBL/GenBank/DDBJ databases">
        <authorList>
            <person name="Evans L.H."/>
            <person name="Alamgir A."/>
            <person name="Owens N."/>
            <person name="Weber N.D."/>
            <person name="Virtaneva K."/>
            <person name="Barbian K."/>
            <person name="Babar A."/>
            <person name="Rosenke K."/>
        </authorList>
    </citation>
    <scope>NUCLEOTIDE SEQUENCE [LARGE SCALE GENOMIC DNA]</scope>
    <source>
        <strain evidence="1 2">IFM 0406</strain>
    </source>
</reference>
<dbReference type="EMBL" id="LWGR01000013">
    <property type="protein sequence ID" value="KZM71091.1"/>
    <property type="molecule type" value="Genomic_DNA"/>
</dbReference>
<protein>
    <submittedName>
        <fullName evidence="1">Uncharacterized protein</fullName>
    </submittedName>
</protein>
<gene>
    <name evidence="1" type="ORF">AWN90_42015</name>
</gene>
<proteinExistence type="predicted"/>
<sequence length="222" mass="25478">MGEVVGGRILRVFRDCFDEASAVETAGCVGGTQEGVWAARHWLQHDPDPAPHGRVRDVVRSTQLPRHGQRLTWQPPAYGPWHHILLLVEKANGTVTTRSLGRSISVWAWVELHATGIWPLLHPPERARIGEAVQAHMDRYIDQRDWWLELIEVVRELGVESLEQFRARVTRSYLDVDDPDPDYVYLRMGDNVVNAVDEYMFDMTAAYIRDSGPDLRETAWWT</sequence>
<dbReference type="RefSeq" id="WP_067595265.1">
    <property type="nucleotide sequence ID" value="NZ_JABMCZ010000003.1"/>
</dbReference>
<dbReference type="STRING" id="455432.AWN90_42015"/>
<dbReference type="Proteomes" id="UP000076512">
    <property type="component" value="Unassembled WGS sequence"/>
</dbReference>
<keyword evidence="2" id="KW-1185">Reference proteome</keyword>
<evidence type="ECO:0000313" key="1">
    <source>
        <dbReference type="EMBL" id="KZM71091.1"/>
    </source>
</evidence>
<comment type="caution">
    <text evidence="1">The sequence shown here is derived from an EMBL/GenBank/DDBJ whole genome shotgun (WGS) entry which is preliminary data.</text>
</comment>